<accession>A0A2W5TGL6</accession>
<evidence type="ECO:0000313" key="2">
    <source>
        <dbReference type="EMBL" id="PZR10545.1"/>
    </source>
</evidence>
<keyword evidence="1" id="KW-0812">Transmembrane</keyword>
<feature type="transmembrane region" description="Helical" evidence="1">
    <location>
        <begin position="27"/>
        <end position="49"/>
    </location>
</feature>
<dbReference type="Proteomes" id="UP000249061">
    <property type="component" value="Unassembled WGS sequence"/>
</dbReference>
<comment type="caution">
    <text evidence="2">The sequence shown here is derived from an EMBL/GenBank/DDBJ whole genome shotgun (WGS) entry which is preliminary data.</text>
</comment>
<feature type="transmembrane region" description="Helical" evidence="1">
    <location>
        <begin position="64"/>
        <end position="85"/>
    </location>
</feature>
<gene>
    <name evidence="2" type="ORF">DI536_20095</name>
</gene>
<evidence type="ECO:0000313" key="3">
    <source>
        <dbReference type="Proteomes" id="UP000249061"/>
    </source>
</evidence>
<proteinExistence type="predicted"/>
<sequence>MPKQTASKSRSFKSARTHFGTRRAMRFAHAVAGTRAFIALVFSIAFIVVPEDMMPGSSAEPARSLALLFVSRNIAFGVALLVLAVRRIDVPLAWVLIIDVALQLYDAAYAHDATAVVPVVIGVLEALAARQLLSGAALKEKASAA</sequence>
<dbReference type="AlphaFoldDB" id="A0A2W5TGL6"/>
<organism evidence="2 3">
    <name type="scientific">Archangium gephyra</name>
    <dbReference type="NCBI Taxonomy" id="48"/>
    <lineage>
        <taxon>Bacteria</taxon>
        <taxon>Pseudomonadati</taxon>
        <taxon>Myxococcota</taxon>
        <taxon>Myxococcia</taxon>
        <taxon>Myxococcales</taxon>
        <taxon>Cystobacterineae</taxon>
        <taxon>Archangiaceae</taxon>
        <taxon>Archangium</taxon>
    </lineage>
</organism>
<keyword evidence="1" id="KW-1133">Transmembrane helix</keyword>
<dbReference type="EMBL" id="QFQP01000017">
    <property type="protein sequence ID" value="PZR10545.1"/>
    <property type="molecule type" value="Genomic_DNA"/>
</dbReference>
<evidence type="ECO:0000256" key="1">
    <source>
        <dbReference type="SAM" id="Phobius"/>
    </source>
</evidence>
<reference evidence="2 3" key="1">
    <citation type="submission" date="2017-08" db="EMBL/GenBank/DDBJ databases">
        <title>Infants hospitalized years apart are colonized by the same room-sourced microbial strains.</title>
        <authorList>
            <person name="Brooks B."/>
            <person name="Olm M.R."/>
            <person name="Firek B.A."/>
            <person name="Baker R."/>
            <person name="Thomas B.C."/>
            <person name="Morowitz M.J."/>
            <person name="Banfield J.F."/>
        </authorList>
    </citation>
    <scope>NUCLEOTIDE SEQUENCE [LARGE SCALE GENOMIC DNA]</scope>
    <source>
        <strain evidence="2">S2_003_000_R2_14</strain>
    </source>
</reference>
<keyword evidence="1" id="KW-0472">Membrane</keyword>
<protein>
    <submittedName>
        <fullName evidence="2">Uncharacterized protein</fullName>
    </submittedName>
</protein>
<name>A0A2W5TGL6_9BACT</name>